<feature type="compositionally biased region" description="Acidic residues" evidence="1">
    <location>
        <begin position="78"/>
        <end position="88"/>
    </location>
</feature>
<gene>
    <name evidence="3" type="ORF">FA15DRAFT_758489</name>
</gene>
<organism evidence="3 4">
    <name type="scientific">Coprinopsis marcescibilis</name>
    <name type="common">Agaric fungus</name>
    <name type="synonym">Psathyrella marcescibilis</name>
    <dbReference type="NCBI Taxonomy" id="230819"/>
    <lineage>
        <taxon>Eukaryota</taxon>
        <taxon>Fungi</taxon>
        <taxon>Dikarya</taxon>
        <taxon>Basidiomycota</taxon>
        <taxon>Agaricomycotina</taxon>
        <taxon>Agaricomycetes</taxon>
        <taxon>Agaricomycetidae</taxon>
        <taxon>Agaricales</taxon>
        <taxon>Agaricineae</taxon>
        <taxon>Psathyrellaceae</taxon>
        <taxon>Coprinopsis</taxon>
    </lineage>
</organism>
<name>A0A5C3KMT9_COPMA</name>
<evidence type="ECO:0000313" key="3">
    <source>
        <dbReference type="EMBL" id="TFK21771.1"/>
    </source>
</evidence>
<feature type="compositionally biased region" description="Polar residues" evidence="1">
    <location>
        <begin position="92"/>
        <end position="115"/>
    </location>
</feature>
<protein>
    <submittedName>
        <fullName evidence="3">Uncharacterized protein</fullName>
    </submittedName>
</protein>
<keyword evidence="2" id="KW-0732">Signal</keyword>
<dbReference type="Proteomes" id="UP000307440">
    <property type="component" value="Unassembled WGS sequence"/>
</dbReference>
<evidence type="ECO:0000256" key="2">
    <source>
        <dbReference type="SAM" id="SignalP"/>
    </source>
</evidence>
<keyword evidence="4" id="KW-1185">Reference proteome</keyword>
<dbReference type="AlphaFoldDB" id="A0A5C3KMT9"/>
<feature type="region of interest" description="Disordered" evidence="1">
    <location>
        <begin position="47"/>
        <end position="115"/>
    </location>
</feature>
<accession>A0A5C3KMT9</accession>
<feature type="chain" id="PRO_5022807660" evidence="2">
    <location>
        <begin position="20"/>
        <end position="115"/>
    </location>
</feature>
<proteinExistence type="predicted"/>
<dbReference type="EMBL" id="ML210258">
    <property type="protein sequence ID" value="TFK21771.1"/>
    <property type="molecule type" value="Genomic_DNA"/>
</dbReference>
<evidence type="ECO:0000256" key="1">
    <source>
        <dbReference type="SAM" id="MobiDB-lite"/>
    </source>
</evidence>
<evidence type="ECO:0000313" key="4">
    <source>
        <dbReference type="Proteomes" id="UP000307440"/>
    </source>
</evidence>
<feature type="signal peptide" evidence="2">
    <location>
        <begin position="1"/>
        <end position="19"/>
    </location>
</feature>
<reference evidence="3 4" key="1">
    <citation type="journal article" date="2019" name="Nat. Ecol. Evol.">
        <title>Megaphylogeny resolves global patterns of mushroom evolution.</title>
        <authorList>
            <person name="Varga T."/>
            <person name="Krizsan K."/>
            <person name="Foldi C."/>
            <person name="Dima B."/>
            <person name="Sanchez-Garcia M."/>
            <person name="Sanchez-Ramirez S."/>
            <person name="Szollosi G.J."/>
            <person name="Szarkandi J.G."/>
            <person name="Papp V."/>
            <person name="Albert L."/>
            <person name="Andreopoulos W."/>
            <person name="Angelini C."/>
            <person name="Antonin V."/>
            <person name="Barry K.W."/>
            <person name="Bougher N.L."/>
            <person name="Buchanan P."/>
            <person name="Buyck B."/>
            <person name="Bense V."/>
            <person name="Catcheside P."/>
            <person name="Chovatia M."/>
            <person name="Cooper J."/>
            <person name="Damon W."/>
            <person name="Desjardin D."/>
            <person name="Finy P."/>
            <person name="Geml J."/>
            <person name="Haridas S."/>
            <person name="Hughes K."/>
            <person name="Justo A."/>
            <person name="Karasinski D."/>
            <person name="Kautmanova I."/>
            <person name="Kiss B."/>
            <person name="Kocsube S."/>
            <person name="Kotiranta H."/>
            <person name="LaButti K.M."/>
            <person name="Lechner B.E."/>
            <person name="Liimatainen K."/>
            <person name="Lipzen A."/>
            <person name="Lukacs Z."/>
            <person name="Mihaltcheva S."/>
            <person name="Morgado L.N."/>
            <person name="Niskanen T."/>
            <person name="Noordeloos M.E."/>
            <person name="Ohm R.A."/>
            <person name="Ortiz-Santana B."/>
            <person name="Ovrebo C."/>
            <person name="Racz N."/>
            <person name="Riley R."/>
            <person name="Savchenko A."/>
            <person name="Shiryaev A."/>
            <person name="Soop K."/>
            <person name="Spirin V."/>
            <person name="Szebenyi C."/>
            <person name="Tomsovsky M."/>
            <person name="Tulloss R.E."/>
            <person name="Uehling J."/>
            <person name="Grigoriev I.V."/>
            <person name="Vagvolgyi C."/>
            <person name="Papp T."/>
            <person name="Martin F.M."/>
            <person name="Miettinen O."/>
            <person name="Hibbett D.S."/>
            <person name="Nagy L.G."/>
        </authorList>
    </citation>
    <scope>NUCLEOTIDE SEQUENCE [LARGE SCALE GENOMIC DNA]</scope>
    <source>
        <strain evidence="3 4">CBS 121175</strain>
    </source>
</reference>
<sequence>MINKLGIPLVLLSIIIIQARKLRLSANYLTLHVCLASNKNTRMASTAAPVDQLLDPAHENGSQGVDIPPRGADQGVKDDEDEDGDDLSSVDPNNLSGRGPRNPQSHTTQSDGKKK</sequence>